<comment type="function">
    <text evidence="9 10">Fluoride-specific ion channel. Important for reducing fluoride concentration in the cell, thus reducing its toxicity.</text>
</comment>
<dbReference type="EMBL" id="JAVDWH010000001">
    <property type="protein sequence ID" value="MDR7086462.1"/>
    <property type="molecule type" value="Genomic_DNA"/>
</dbReference>
<feature type="transmembrane region" description="Helical" evidence="10">
    <location>
        <begin position="61"/>
        <end position="80"/>
    </location>
</feature>
<keyword evidence="10" id="KW-0406">Ion transport</keyword>
<dbReference type="InterPro" id="IPR003691">
    <property type="entry name" value="FluC"/>
</dbReference>
<keyword evidence="10" id="KW-0915">Sodium</keyword>
<reference evidence="11 12" key="1">
    <citation type="submission" date="2023-07" db="EMBL/GenBank/DDBJ databases">
        <title>Sorghum-associated microbial communities from plants grown in Nebraska, USA.</title>
        <authorList>
            <person name="Schachtman D."/>
        </authorList>
    </citation>
    <scope>NUCLEOTIDE SEQUENCE [LARGE SCALE GENOMIC DNA]</scope>
    <source>
        <strain evidence="11 12">BE248</strain>
    </source>
</reference>
<feature type="transmembrane region" description="Helical" evidence="10">
    <location>
        <begin position="92"/>
        <end position="116"/>
    </location>
</feature>
<protein>
    <recommendedName>
        <fullName evidence="10">Fluoride-specific ion channel FluC</fullName>
    </recommendedName>
</protein>
<feature type="transmembrane region" description="Helical" evidence="10">
    <location>
        <begin position="33"/>
        <end position="54"/>
    </location>
</feature>
<keyword evidence="3 10" id="KW-0812">Transmembrane</keyword>
<sequence length="122" mass="12451">MRALALVVLGGSLGTLSRFGVNETLPDEGLFPWATFIVNVIGSFALGVLLAAVLHRRSQSLRLLLGTGFLGGFTTYSALAVETDALLRGDHLVLGIAYAVGSVIAGLAAALAGVALGSRSRA</sequence>
<name>A0ABU1UMQ6_9ACTN</name>
<dbReference type="RefSeq" id="WP_309968343.1">
    <property type="nucleotide sequence ID" value="NZ_JAVDWH010000001.1"/>
</dbReference>
<keyword evidence="10" id="KW-0813">Transport</keyword>
<evidence type="ECO:0000256" key="1">
    <source>
        <dbReference type="ARBA" id="ARBA00004651"/>
    </source>
</evidence>
<dbReference type="PANTHER" id="PTHR28259">
    <property type="entry name" value="FLUORIDE EXPORT PROTEIN 1-RELATED"/>
    <property type="match status" value="1"/>
</dbReference>
<dbReference type="Proteomes" id="UP001257739">
    <property type="component" value="Unassembled WGS sequence"/>
</dbReference>
<comment type="caution">
    <text evidence="11">The sequence shown here is derived from an EMBL/GenBank/DDBJ whole genome shotgun (WGS) entry which is preliminary data.</text>
</comment>
<keyword evidence="6 10" id="KW-0407">Ion channel</keyword>
<keyword evidence="4 10" id="KW-1133">Transmembrane helix</keyword>
<evidence type="ECO:0000313" key="12">
    <source>
        <dbReference type="Proteomes" id="UP001257739"/>
    </source>
</evidence>
<feature type="binding site" evidence="10">
    <location>
        <position position="71"/>
    </location>
    <ligand>
        <name>Na(+)</name>
        <dbReference type="ChEBI" id="CHEBI:29101"/>
        <note>structural</note>
    </ligand>
</feature>
<evidence type="ECO:0000256" key="7">
    <source>
        <dbReference type="ARBA" id="ARBA00035120"/>
    </source>
</evidence>
<keyword evidence="10" id="KW-0479">Metal-binding</keyword>
<comment type="similarity">
    <text evidence="7 10">Belongs to the fluoride channel Fluc/FEX (TC 1.A.43) family.</text>
</comment>
<dbReference type="PANTHER" id="PTHR28259:SF1">
    <property type="entry name" value="FLUORIDE EXPORT PROTEIN 1-RELATED"/>
    <property type="match status" value="1"/>
</dbReference>
<keyword evidence="12" id="KW-1185">Reference proteome</keyword>
<evidence type="ECO:0000313" key="11">
    <source>
        <dbReference type="EMBL" id="MDR7086462.1"/>
    </source>
</evidence>
<comment type="catalytic activity">
    <reaction evidence="8">
        <text>fluoride(in) = fluoride(out)</text>
        <dbReference type="Rhea" id="RHEA:76159"/>
        <dbReference type="ChEBI" id="CHEBI:17051"/>
    </reaction>
    <physiologicalReaction direction="left-to-right" evidence="8">
        <dbReference type="Rhea" id="RHEA:76160"/>
    </physiologicalReaction>
</comment>
<keyword evidence="5 10" id="KW-0472">Membrane</keyword>
<evidence type="ECO:0000256" key="8">
    <source>
        <dbReference type="ARBA" id="ARBA00035585"/>
    </source>
</evidence>
<comment type="subcellular location">
    <subcellularLocation>
        <location evidence="1 10">Cell membrane</location>
        <topology evidence="1 10">Multi-pass membrane protein</topology>
    </subcellularLocation>
</comment>
<gene>
    <name evidence="10" type="primary">fluC</name>
    <name evidence="10" type="synonym">crcB</name>
    <name evidence="11" type="ORF">J2X11_001301</name>
</gene>
<comment type="activity regulation">
    <text evidence="10">Na(+) is not transported, but it plays an essential structural role and its presence is essential for fluoride channel function.</text>
</comment>
<evidence type="ECO:0000256" key="10">
    <source>
        <dbReference type="HAMAP-Rule" id="MF_00454"/>
    </source>
</evidence>
<organism evidence="11 12">
    <name type="scientific">Aeromicrobium panaciterrae</name>
    <dbReference type="NCBI Taxonomy" id="363861"/>
    <lineage>
        <taxon>Bacteria</taxon>
        <taxon>Bacillati</taxon>
        <taxon>Actinomycetota</taxon>
        <taxon>Actinomycetes</taxon>
        <taxon>Propionibacteriales</taxon>
        <taxon>Nocardioidaceae</taxon>
        <taxon>Aeromicrobium</taxon>
    </lineage>
</organism>
<accession>A0ABU1UMQ6</accession>
<keyword evidence="2 10" id="KW-1003">Cell membrane</keyword>
<evidence type="ECO:0000256" key="3">
    <source>
        <dbReference type="ARBA" id="ARBA00022692"/>
    </source>
</evidence>
<evidence type="ECO:0000256" key="9">
    <source>
        <dbReference type="ARBA" id="ARBA00049940"/>
    </source>
</evidence>
<dbReference type="HAMAP" id="MF_00454">
    <property type="entry name" value="FluC"/>
    <property type="match status" value="1"/>
</dbReference>
<evidence type="ECO:0000256" key="5">
    <source>
        <dbReference type="ARBA" id="ARBA00023136"/>
    </source>
</evidence>
<feature type="binding site" evidence="10">
    <location>
        <position position="74"/>
    </location>
    <ligand>
        <name>Na(+)</name>
        <dbReference type="ChEBI" id="CHEBI:29101"/>
        <note>structural</note>
    </ligand>
</feature>
<evidence type="ECO:0000256" key="4">
    <source>
        <dbReference type="ARBA" id="ARBA00022989"/>
    </source>
</evidence>
<evidence type="ECO:0000256" key="2">
    <source>
        <dbReference type="ARBA" id="ARBA00022475"/>
    </source>
</evidence>
<dbReference type="Pfam" id="PF02537">
    <property type="entry name" value="CRCB"/>
    <property type="match status" value="1"/>
</dbReference>
<proteinExistence type="inferred from homology"/>
<evidence type="ECO:0000256" key="6">
    <source>
        <dbReference type="ARBA" id="ARBA00023303"/>
    </source>
</evidence>
<dbReference type="NCBIfam" id="TIGR00494">
    <property type="entry name" value="crcB"/>
    <property type="match status" value="1"/>
</dbReference>